<dbReference type="AlphaFoldDB" id="A0AAV9BLG1"/>
<dbReference type="Proteomes" id="UP001179952">
    <property type="component" value="Unassembled WGS sequence"/>
</dbReference>
<dbReference type="Gene3D" id="4.10.60.10">
    <property type="entry name" value="Zinc finger, CCHC-type"/>
    <property type="match status" value="1"/>
</dbReference>
<comment type="caution">
    <text evidence="3">The sequence shown here is derived from an EMBL/GenBank/DDBJ whole genome shotgun (WGS) entry which is preliminary data.</text>
</comment>
<organism evidence="3 4">
    <name type="scientific">Acorus gramineus</name>
    <name type="common">Dwarf sweet flag</name>
    <dbReference type="NCBI Taxonomy" id="55184"/>
    <lineage>
        <taxon>Eukaryota</taxon>
        <taxon>Viridiplantae</taxon>
        <taxon>Streptophyta</taxon>
        <taxon>Embryophyta</taxon>
        <taxon>Tracheophyta</taxon>
        <taxon>Spermatophyta</taxon>
        <taxon>Magnoliopsida</taxon>
        <taxon>Liliopsida</taxon>
        <taxon>Acoraceae</taxon>
        <taxon>Acorus</taxon>
    </lineage>
</organism>
<dbReference type="InterPro" id="IPR001878">
    <property type="entry name" value="Znf_CCHC"/>
</dbReference>
<dbReference type="Pfam" id="PF00098">
    <property type="entry name" value="zf-CCHC"/>
    <property type="match status" value="1"/>
</dbReference>
<reference evidence="3" key="1">
    <citation type="journal article" date="2023" name="Nat. Commun.">
        <title>Diploid and tetraploid genomes of Acorus and the evolution of monocots.</title>
        <authorList>
            <person name="Ma L."/>
            <person name="Liu K.W."/>
            <person name="Li Z."/>
            <person name="Hsiao Y.Y."/>
            <person name="Qi Y."/>
            <person name="Fu T."/>
            <person name="Tang G.D."/>
            <person name="Zhang D."/>
            <person name="Sun W.H."/>
            <person name="Liu D.K."/>
            <person name="Li Y."/>
            <person name="Chen G.Z."/>
            <person name="Liu X.D."/>
            <person name="Liao X.Y."/>
            <person name="Jiang Y.T."/>
            <person name="Yu X."/>
            <person name="Hao Y."/>
            <person name="Huang J."/>
            <person name="Zhao X.W."/>
            <person name="Ke S."/>
            <person name="Chen Y.Y."/>
            <person name="Wu W.L."/>
            <person name="Hsu J.L."/>
            <person name="Lin Y.F."/>
            <person name="Huang M.D."/>
            <person name="Li C.Y."/>
            <person name="Huang L."/>
            <person name="Wang Z.W."/>
            <person name="Zhao X."/>
            <person name="Zhong W.Y."/>
            <person name="Peng D.H."/>
            <person name="Ahmad S."/>
            <person name="Lan S."/>
            <person name="Zhang J.S."/>
            <person name="Tsai W.C."/>
            <person name="Van de Peer Y."/>
            <person name="Liu Z.J."/>
        </authorList>
    </citation>
    <scope>NUCLEOTIDE SEQUENCE</scope>
    <source>
        <strain evidence="3">SCP</strain>
    </source>
</reference>
<dbReference type="SUPFAM" id="SSF57756">
    <property type="entry name" value="Retrovirus zinc finger-like domains"/>
    <property type="match status" value="1"/>
</dbReference>
<dbReference type="InterPro" id="IPR036875">
    <property type="entry name" value="Znf_CCHC_sf"/>
</dbReference>
<evidence type="ECO:0000313" key="4">
    <source>
        <dbReference type="Proteomes" id="UP001179952"/>
    </source>
</evidence>
<proteinExistence type="predicted"/>
<dbReference type="PROSITE" id="PS50158">
    <property type="entry name" value="ZF_CCHC"/>
    <property type="match status" value="1"/>
</dbReference>
<sequence>MAEWVETLHSRSTTRSSIDDQDIVKNFQISTALSNNKTSLIPSIRTNQPTQAFLEQGKGHGDEVTSSTTTAHTMNQRDPYESQFEQRIVCYRCGEEGHQSNQCPQRDRRTVNLALSKDVKEENANYHKYASDDEEDEDLNEEVPAKCPPGESLMVQRLICTPKVNESSQCNTRNIAIIPMKNEKSPKALKVEGHSFLSIKDFVKESMDEE</sequence>
<protein>
    <recommendedName>
        <fullName evidence="2">CCHC-type domain-containing protein</fullName>
    </recommendedName>
</protein>
<feature type="domain" description="CCHC-type" evidence="2">
    <location>
        <begin position="90"/>
        <end position="105"/>
    </location>
</feature>
<reference evidence="3" key="2">
    <citation type="submission" date="2023-06" db="EMBL/GenBank/DDBJ databases">
        <authorList>
            <person name="Ma L."/>
            <person name="Liu K.-W."/>
            <person name="Li Z."/>
            <person name="Hsiao Y.-Y."/>
            <person name="Qi Y."/>
            <person name="Fu T."/>
            <person name="Tang G."/>
            <person name="Zhang D."/>
            <person name="Sun W.-H."/>
            <person name="Liu D.-K."/>
            <person name="Li Y."/>
            <person name="Chen G.-Z."/>
            <person name="Liu X.-D."/>
            <person name="Liao X.-Y."/>
            <person name="Jiang Y.-T."/>
            <person name="Yu X."/>
            <person name="Hao Y."/>
            <person name="Huang J."/>
            <person name="Zhao X.-W."/>
            <person name="Ke S."/>
            <person name="Chen Y.-Y."/>
            <person name="Wu W.-L."/>
            <person name="Hsu J.-L."/>
            <person name="Lin Y.-F."/>
            <person name="Huang M.-D."/>
            <person name="Li C.-Y."/>
            <person name="Huang L."/>
            <person name="Wang Z.-W."/>
            <person name="Zhao X."/>
            <person name="Zhong W.-Y."/>
            <person name="Peng D.-H."/>
            <person name="Ahmad S."/>
            <person name="Lan S."/>
            <person name="Zhang J.-S."/>
            <person name="Tsai W.-C."/>
            <person name="Van De Peer Y."/>
            <person name="Liu Z.-J."/>
        </authorList>
    </citation>
    <scope>NUCLEOTIDE SEQUENCE</scope>
    <source>
        <strain evidence="3">SCP</strain>
        <tissue evidence="3">Leaves</tissue>
    </source>
</reference>
<keyword evidence="1" id="KW-0862">Zinc</keyword>
<name>A0AAV9BLG1_ACOGR</name>
<keyword evidence="4" id="KW-1185">Reference proteome</keyword>
<dbReference type="SMART" id="SM00343">
    <property type="entry name" value="ZnF_C2HC"/>
    <property type="match status" value="1"/>
</dbReference>
<evidence type="ECO:0000313" key="3">
    <source>
        <dbReference type="EMBL" id="KAK1277186.1"/>
    </source>
</evidence>
<dbReference type="GO" id="GO:0003676">
    <property type="term" value="F:nucleic acid binding"/>
    <property type="evidence" value="ECO:0007669"/>
    <property type="project" value="InterPro"/>
</dbReference>
<evidence type="ECO:0000256" key="1">
    <source>
        <dbReference type="PROSITE-ProRule" id="PRU00047"/>
    </source>
</evidence>
<evidence type="ECO:0000259" key="2">
    <source>
        <dbReference type="PROSITE" id="PS50158"/>
    </source>
</evidence>
<dbReference type="EMBL" id="JAUJYN010000002">
    <property type="protein sequence ID" value="KAK1277186.1"/>
    <property type="molecule type" value="Genomic_DNA"/>
</dbReference>
<keyword evidence="1" id="KW-0863">Zinc-finger</keyword>
<keyword evidence="1" id="KW-0479">Metal-binding</keyword>
<dbReference type="GO" id="GO:0008270">
    <property type="term" value="F:zinc ion binding"/>
    <property type="evidence" value="ECO:0007669"/>
    <property type="project" value="UniProtKB-KW"/>
</dbReference>
<gene>
    <name evidence="3" type="ORF">QJS04_geneDACA021327</name>
</gene>
<accession>A0AAV9BLG1</accession>